<evidence type="ECO:0000259" key="2">
    <source>
        <dbReference type="Pfam" id="PF01425"/>
    </source>
</evidence>
<evidence type="ECO:0000256" key="1">
    <source>
        <dbReference type="ARBA" id="ARBA00009199"/>
    </source>
</evidence>
<dbReference type="PANTHER" id="PTHR11895">
    <property type="entry name" value="TRANSAMIDASE"/>
    <property type="match status" value="1"/>
</dbReference>
<reference evidence="3 4" key="1">
    <citation type="submission" date="2024-10" db="EMBL/GenBank/DDBJ databases">
        <title>The Natural Products Discovery Center: Release of the First 8490 Sequenced Strains for Exploring Actinobacteria Biosynthetic Diversity.</title>
        <authorList>
            <person name="Kalkreuter E."/>
            <person name="Kautsar S.A."/>
            <person name="Yang D."/>
            <person name="Bader C.D."/>
            <person name="Teijaro C.N."/>
            <person name="Fluegel L."/>
            <person name="Davis C.M."/>
            <person name="Simpson J.R."/>
            <person name="Lauterbach L."/>
            <person name="Steele A.D."/>
            <person name="Gui C."/>
            <person name="Meng S."/>
            <person name="Li G."/>
            <person name="Viehrig K."/>
            <person name="Ye F."/>
            <person name="Su P."/>
            <person name="Kiefer A.F."/>
            <person name="Nichols A."/>
            <person name="Cepeda A.J."/>
            <person name="Yan W."/>
            <person name="Fan B."/>
            <person name="Jiang Y."/>
            <person name="Adhikari A."/>
            <person name="Zheng C.-J."/>
            <person name="Schuster L."/>
            <person name="Cowan T.M."/>
            <person name="Smanski M.J."/>
            <person name="Chevrette M.G."/>
            <person name="De Carvalho L.P.S."/>
            <person name="Shen B."/>
        </authorList>
    </citation>
    <scope>NUCLEOTIDE SEQUENCE [LARGE SCALE GENOMIC DNA]</scope>
    <source>
        <strain evidence="3 4">NPDC006488</strain>
    </source>
</reference>
<dbReference type="InterPro" id="IPR023631">
    <property type="entry name" value="Amidase_dom"/>
</dbReference>
<keyword evidence="4" id="KW-1185">Reference proteome</keyword>
<dbReference type="InterPro" id="IPR000120">
    <property type="entry name" value="Amidase"/>
</dbReference>
<dbReference type="RefSeq" id="WP_388109082.1">
    <property type="nucleotide sequence ID" value="NZ_JBIAHM010000008.1"/>
</dbReference>
<organism evidence="3 4">
    <name type="scientific">Streptomyces hokutonensis</name>
    <dbReference type="NCBI Taxonomy" id="1306990"/>
    <lineage>
        <taxon>Bacteria</taxon>
        <taxon>Bacillati</taxon>
        <taxon>Actinomycetota</taxon>
        <taxon>Actinomycetes</taxon>
        <taxon>Kitasatosporales</taxon>
        <taxon>Streptomycetaceae</taxon>
        <taxon>Streptomyces</taxon>
    </lineage>
</organism>
<evidence type="ECO:0000313" key="4">
    <source>
        <dbReference type="Proteomes" id="UP001601303"/>
    </source>
</evidence>
<dbReference type="PANTHER" id="PTHR11895:SF7">
    <property type="entry name" value="GLUTAMYL-TRNA(GLN) AMIDOTRANSFERASE SUBUNIT A, MITOCHONDRIAL"/>
    <property type="match status" value="1"/>
</dbReference>
<name>A0ABW6M850_9ACTN</name>
<dbReference type="Proteomes" id="UP001601303">
    <property type="component" value="Unassembled WGS sequence"/>
</dbReference>
<feature type="domain" description="Amidase" evidence="2">
    <location>
        <begin position="58"/>
        <end position="441"/>
    </location>
</feature>
<gene>
    <name evidence="3" type="ORF">ACFYNQ_24310</name>
</gene>
<accession>A0ABW6M850</accession>
<comment type="similarity">
    <text evidence="1">Belongs to the amidase family.</text>
</comment>
<dbReference type="SUPFAM" id="SSF75304">
    <property type="entry name" value="Amidase signature (AS) enzymes"/>
    <property type="match status" value="1"/>
</dbReference>
<proteinExistence type="inferred from homology"/>
<evidence type="ECO:0000313" key="3">
    <source>
        <dbReference type="EMBL" id="MFE9601677.1"/>
    </source>
</evidence>
<sequence length="463" mass="48513">MNRRALGFEGWRELIGADPHTARERARDAALESAADLGAFLSVAEPGSSLPPPRQARGMKGMPFAVKDNIDTSSLATTGGSAVLEGSLPRADAGVVRSLLDAGAWLVGKTNLHELALGVTSENGAFGDVRNPYDAGRSAGGSSGGSAVAVAVGAAAFSLGTDTGGSMTIPAACCSIVGYRPTRGRYPVDGFLSISWTRDSIGVMATSVADVITVDAAVTGRSPSRTRRRRGPLRLGVPQNRLSDLDDDVADVVDDAFSRLEGSGFVELHEVSTASLDARAFEHGFTVVAFEAPRTAEAYLSELRSPYNDLDLAALASGARSGDVKALLGHILAHPIGRDRYRRARDARDAVQADHWRVTSPRQLDALLYPTIPSRPPLLGEGTVMTHRNRTVETFPTLTRHTEAGAFAGNPSISLPAGCDRGGLPVGLTLEGLRGADDRLLEIAAMAESALAGAEMPVLTGER</sequence>
<comment type="caution">
    <text evidence="3">The sequence shown here is derived from an EMBL/GenBank/DDBJ whole genome shotgun (WGS) entry which is preliminary data.</text>
</comment>
<protein>
    <submittedName>
        <fullName evidence="3">Amidase family protein</fullName>
    </submittedName>
</protein>
<dbReference type="InterPro" id="IPR036928">
    <property type="entry name" value="AS_sf"/>
</dbReference>
<dbReference type="EMBL" id="JBIAHM010000008">
    <property type="protein sequence ID" value="MFE9601677.1"/>
    <property type="molecule type" value="Genomic_DNA"/>
</dbReference>
<dbReference type="Pfam" id="PF01425">
    <property type="entry name" value="Amidase"/>
    <property type="match status" value="1"/>
</dbReference>
<dbReference type="Gene3D" id="3.90.1300.10">
    <property type="entry name" value="Amidase signature (AS) domain"/>
    <property type="match status" value="1"/>
</dbReference>